<dbReference type="SUPFAM" id="SSF56436">
    <property type="entry name" value="C-type lectin-like"/>
    <property type="match status" value="2"/>
</dbReference>
<dbReference type="SUPFAM" id="SSF48726">
    <property type="entry name" value="Immunoglobulin"/>
    <property type="match status" value="1"/>
</dbReference>
<evidence type="ECO:0000313" key="4">
    <source>
        <dbReference type="EMBL" id="PWA14755.1"/>
    </source>
</evidence>
<sequence>MDFYSSDGVTVKAGGTIRRGRNEGSDLSSEETTEPAGHSPLVMAPTSAMPTALTIPAMVPTSAVTAMLWIAVETWELIVQFHQNLTDSDGRNRWCHLPRGATLTPDIRLLVGFWFASILRQQERQDTQSPHGAKDCSEKAGVFFCSPQCRLTMERILLVLFLSACLVLSGSLPRQYQFVDLPLTWTEAQAYCRQTHTDIATIQDSEELTQLMNTLSSAKHSSDTWIGLYNVIDWRWSDGFTGAGANYSNWELIFNEPNFIEASQFCVNIGSTGLWWDDYCGTDYTVLCYNGTLLDPDYVYVDIGMNWFNAQTYCRENFVDLATVSSDLQNWMVKNLVPIGVYSWIGLFRQPNFFWSDGSNVSFSNWDDVYNPIGSMTTICGITSVNNMGKWRLLSCENKLPVVCYDNPPRKCFNDEIFRLIFIFIYALNQSQKLHDFKAVTQQSVKLRLETEDSDRLKENGGNEITLKWREPPDVYLTAVIQSGPVKQDAGVRSAIAGENVQLCCFYSSQSAMHFSWYRQKLGERPELLSNIYKYN</sequence>
<dbReference type="PROSITE" id="PS00615">
    <property type="entry name" value="C_TYPE_LECTIN_1"/>
    <property type="match status" value="1"/>
</dbReference>
<dbReference type="PANTHER" id="PTHR45784:SF3">
    <property type="entry name" value="C-TYPE LECTIN DOMAIN FAMILY 4 MEMBER K-LIKE-RELATED"/>
    <property type="match status" value="1"/>
</dbReference>
<dbReference type="STRING" id="33528.ENSGAFP00000001269"/>
<dbReference type="InterPro" id="IPR018378">
    <property type="entry name" value="C-type_lectin_CS"/>
</dbReference>
<accession>A0A315UVB5</accession>
<dbReference type="Pfam" id="PF00059">
    <property type="entry name" value="Lectin_C"/>
    <property type="match status" value="2"/>
</dbReference>
<dbReference type="InterPro" id="IPR016187">
    <property type="entry name" value="CTDL_fold"/>
</dbReference>
<proteinExistence type="predicted"/>
<keyword evidence="5" id="KW-1185">Reference proteome</keyword>
<dbReference type="Gene3D" id="2.60.40.10">
    <property type="entry name" value="Immunoglobulins"/>
    <property type="match status" value="1"/>
</dbReference>
<evidence type="ECO:0000256" key="2">
    <source>
        <dbReference type="SAM" id="MobiDB-lite"/>
    </source>
</evidence>
<reference evidence="4 5" key="1">
    <citation type="journal article" date="2018" name="G3 (Bethesda)">
        <title>A High-Quality Reference Genome for the Invasive Mosquitofish Gambusia affinis Using a Chicago Library.</title>
        <authorList>
            <person name="Hoffberg S.L."/>
            <person name="Troendle N.J."/>
            <person name="Glenn T.C."/>
            <person name="Mahmud O."/>
            <person name="Louha S."/>
            <person name="Chalopin D."/>
            <person name="Bennetzen J.L."/>
            <person name="Mauricio R."/>
        </authorList>
    </citation>
    <scope>NUCLEOTIDE SEQUENCE [LARGE SCALE GENOMIC DNA]</scope>
    <source>
        <strain evidence="4">NE01/NJP1002.9</strain>
        <tissue evidence="4">Muscle</tissue>
    </source>
</reference>
<dbReference type="PROSITE" id="PS50041">
    <property type="entry name" value="C_TYPE_LECTIN_2"/>
    <property type="match status" value="2"/>
</dbReference>
<feature type="region of interest" description="Disordered" evidence="2">
    <location>
        <begin position="14"/>
        <end position="44"/>
    </location>
</feature>
<dbReference type="Proteomes" id="UP000250572">
    <property type="component" value="Unassembled WGS sequence"/>
</dbReference>
<dbReference type="PANTHER" id="PTHR45784">
    <property type="entry name" value="C-TYPE LECTIN DOMAIN FAMILY 20 MEMBER A-RELATED"/>
    <property type="match status" value="1"/>
</dbReference>
<organism evidence="4 5">
    <name type="scientific">Gambusia affinis</name>
    <name type="common">Western mosquitofish</name>
    <name type="synonym">Heterandria affinis</name>
    <dbReference type="NCBI Taxonomy" id="33528"/>
    <lineage>
        <taxon>Eukaryota</taxon>
        <taxon>Metazoa</taxon>
        <taxon>Chordata</taxon>
        <taxon>Craniata</taxon>
        <taxon>Vertebrata</taxon>
        <taxon>Euteleostomi</taxon>
        <taxon>Actinopterygii</taxon>
        <taxon>Neopterygii</taxon>
        <taxon>Teleostei</taxon>
        <taxon>Neoteleostei</taxon>
        <taxon>Acanthomorphata</taxon>
        <taxon>Ovalentaria</taxon>
        <taxon>Atherinomorphae</taxon>
        <taxon>Cyprinodontiformes</taxon>
        <taxon>Poeciliidae</taxon>
        <taxon>Poeciliinae</taxon>
        <taxon>Gambusia</taxon>
    </lineage>
</organism>
<evidence type="ECO:0000259" key="3">
    <source>
        <dbReference type="PROSITE" id="PS50041"/>
    </source>
</evidence>
<dbReference type="SMART" id="SM00034">
    <property type="entry name" value="CLECT"/>
    <property type="match status" value="2"/>
</dbReference>
<dbReference type="EMBL" id="NHOQ01002757">
    <property type="protein sequence ID" value="PWA14755.1"/>
    <property type="molecule type" value="Genomic_DNA"/>
</dbReference>
<dbReference type="InterPro" id="IPR013783">
    <property type="entry name" value="Ig-like_fold"/>
</dbReference>
<feature type="domain" description="C-type lectin" evidence="3">
    <location>
        <begin position="176"/>
        <end position="289"/>
    </location>
</feature>
<dbReference type="InterPro" id="IPR001304">
    <property type="entry name" value="C-type_lectin-like"/>
</dbReference>
<comment type="caution">
    <text evidence="4">The sequence shown here is derived from an EMBL/GenBank/DDBJ whole genome shotgun (WGS) entry which is preliminary data.</text>
</comment>
<keyword evidence="1" id="KW-1015">Disulfide bond</keyword>
<feature type="domain" description="C-type lectin" evidence="3">
    <location>
        <begin position="298"/>
        <end position="405"/>
    </location>
</feature>
<protein>
    <recommendedName>
        <fullName evidence="3">C-type lectin domain-containing protein</fullName>
    </recommendedName>
</protein>
<gene>
    <name evidence="4" type="ORF">CCH79_00014502</name>
</gene>
<dbReference type="InterPro" id="IPR036179">
    <property type="entry name" value="Ig-like_dom_sf"/>
</dbReference>
<dbReference type="Gene3D" id="3.10.100.10">
    <property type="entry name" value="Mannose-Binding Protein A, subunit A"/>
    <property type="match status" value="2"/>
</dbReference>
<evidence type="ECO:0000313" key="5">
    <source>
        <dbReference type="Proteomes" id="UP000250572"/>
    </source>
</evidence>
<dbReference type="InterPro" id="IPR016186">
    <property type="entry name" value="C-type_lectin-like/link_sf"/>
</dbReference>
<evidence type="ECO:0000256" key="1">
    <source>
        <dbReference type="ARBA" id="ARBA00023157"/>
    </source>
</evidence>
<name>A0A315UVB5_GAMAF</name>
<dbReference type="AlphaFoldDB" id="A0A315UVB5"/>